<dbReference type="OrthoDB" id="8523426at2"/>
<keyword evidence="2" id="KW-0285">Flavoprotein</keyword>
<dbReference type="GO" id="GO:0050661">
    <property type="term" value="F:NADP binding"/>
    <property type="evidence" value="ECO:0007669"/>
    <property type="project" value="InterPro"/>
</dbReference>
<keyword evidence="5" id="KW-0560">Oxidoreductase</keyword>
<dbReference type="RefSeq" id="WP_015064386.1">
    <property type="nucleotide sequence ID" value="NC_019382.1"/>
</dbReference>
<accession>A0A0C6P819</accession>
<proteinExistence type="predicted"/>
<dbReference type="KEGG" id="bbh:BN112_2295"/>
<dbReference type="GO" id="GO:0003959">
    <property type="term" value="F:NADPH dehydrogenase activity"/>
    <property type="evidence" value="ECO:0007669"/>
    <property type="project" value="InterPro"/>
</dbReference>
<evidence type="ECO:0000313" key="7">
    <source>
        <dbReference type="EMBL" id="CCJ54212.1"/>
    </source>
</evidence>
<protein>
    <submittedName>
        <fullName evidence="7">Putative NADH:flavin oxidoreductase</fullName>
    </submittedName>
</protein>
<dbReference type="AlphaFoldDB" id="A0A0C6P819"/>
<comment type="cofactor">
    <cofactor evidence="1">
        <name>FMN</name>
        <dbReference type="ChEBI" id="CHEBI:58210"/>
    </cofactor>
</comment>
<evidence type="ECO:0000256" key="1">
    <source>
        <dbReference type="ARBA" id="ARBA00001917"/>
    </source>
</evidence>
<evidence type="ECO:0000313" key="8">
    <source>
        <dbReference type="Proteomes" id="UP000007564"/>
    </source>
</evidence>
<dbReference type="CDD" id="cd02932">
    <property type="entry name" value="OYE_YqiM_FMN"/>
    <property type="match status" value="1"/>
</dbReference>
<evidence type="ECO:0000256" key="2">
    <source>
        <dbReference type="ARBA" id="ARBA00022630"/>
    </source>
</evidence>
<dbReference type="SUPFAM" id="SSF51395">
    <property type="entry name" value="FMN-linked oxidoreductases"/>
    <property type="match status" value="1"/>
</dbReference>
<evidence type="ECO:0000256" key="5">
    <source>
        <dbReference type="ARBA" id="ARBA00023002"/>
    </source>
</evidence>
<dbReference type="PANTHER" id="PTHR43303:SF4">
    <property type="entry name" value="NADPH DEHYDROGENASE C23G7.10C-RELATED"/>
    <property type="match status" value="1"/>
</dbReference>
<dbReference type="PANTHER" id="PTHR43303">
    <property type="entry name" value="NADPH DEHYDROGENASE C23G7.10C-RELATED"/>
    <property type="match status" value="1"/>
</dbReference>
<gene>
    <name evidence="7" type="ORF">BN112_2295</name>
</gene>
<dbReference type="InterPro" id="IPR013785">
    <property type="entry name" value="Aldolase_TIM"/>
</dbReference>
<sequence length="360" mass="37738">MPALFSPLRIGALELPNRIVVSPMCQYSAREGQANEWHMQHLMQLALSGAGLVMVEATAVEPRGRISHGCLGLYSDETEAALARALAAARAVAAPHARLGIQLAHAGRKGSADAPWLGGRALAPQAGAWTCVAPSATPFAEGWPTPRALDEEGIAGVVEAFGAAARRAARLGFDVVELHAGHGYLLHQFQSPLANTRADAWGGTAAGRHRLALAVARRMREALPAGCVLGARITGTDWLPGGLDVEDAVLLAGQLRQAGVDYVCVTSGFVVRGARIPFGPGYQAGLAAQVRRRTGMPVRAVGGIADPRQAQAIIEAGQADQVALARAFLADPRWVWRAAETLGAPAYYAPQYRLGAGLRA</sequence>
<dbReference type="InterPro" id="IPR001155">
    <property type="entry name" value="OxRdtase_FMN_N"/>
</dbReference>
<organism evidence="7 8">
    <name type="scientific">Bordetella bronchiseptica 253</name>
    <dbReference type="NCBI Taxonomy" id="568707"/>
    <lineage>
        <taxon>Bacteria</taxon>
        <taxon>Pseudomonadati</taxon>
        <taxon>Pseudomonadota</taxon>
        <taxon>Betaproteobacteria</taxon>
        <taxon>Burkholderiales</taxon>
        <taxon>Alcaligenaceae</taxon>
        <taxon>Bordetella</taxon>
    </lineage>
</organism>
<dbReference type="HOGENOM" id="CLU_012153_2_0_4"/>
<dbReference type="EMBL" id="HE965806">
    <property type="protein sequence ID" value="CCJ54212.1"/>
    <property type="molecule type" value="Genomic_DNA"/>
</dbReference>
<feature type="domain" description="NADH:flavin oxidoreductase/NADH oxidase N-terminal" evidence="6">
    <location>
        <begin position="4"/>
        <end position="342"/>
    </location>
</feature>
<evidence type="ECO:0000256" key="4">
    <source>
        <dbReference type="ARBA" id="ARBA00022857"/>
    </source>
</evidence>
<keyword evidence="3" id="KW-0288">FMN</keyword>
<dbReference type="InterPro" id="IPR044152">
    <property type="entry name" value="YqjM-like"/>
</dbReference>
<dbReference type="Proteomes" id="UP000007564">
    <property type="component" value="Chromosome"/>
</dbReference>
<dbReference type="GO" id="GO:0010181">
    <property type="term" value="F:FMN binding"/>
    <property type="evidence" value="ECO:0007669"/>
    <property type="project" value="InterPro"/>
</dbReference>
<evidence type="ECO:0000259" key="6">
    <source>
        <dbReference type="Pfam" id="PF00724"/>
    </source>
</evidence>
<dbReference type="Pfam" id="PF00724">
    <property type="entry name" value="Oxidored_FMN"/>
    <property type="match status" value="1"/>
</dbReference>
<keyword evidence="4" id="KW-0521">NADP</keyword>
<name>A0A0C6P819_BORBO</name>
<evidence type="ECO:0000256" key="3">
    <source>
        <dbReference type="ARBA" id="ARBA00022643"/>
    </source>
</evidence>
<dbReference type="Gene3D" id="3.20.20.70">
    <property type="entry name" value="Aldolase class I"/>
    <property type="match status" value="1"/>
</dbReference>
<reference evidence="7 8" key="1">
    <citation type="journal article" date="2012" name="BMC Genomics">
        <title>Comparative genomics of the classical Bordetella subspecies: the evolution and exchange of virulence-associated diversity amongst closely related pathogens.</title>
        <authorList>
            <person name="Park J."/>
            <person name="Zhang Y."/>
            <person name="Buboltz A.M."/>
            <person name="Zhang X."/>
            <person name="Schuster S.C."/>
            <person name="Ahuja U."/>
            <person name="Liu M."/>
            <person name="Miller J.F."/>
            <person name="Sebaihia M."/>
            <person name="Bentley S.D."/>
            <person name="Parkhill J."/>
            <person name="Harvill E.T."/>
        </authorList>
    </citation>
    <scope>NUCLEOTIDE SEQUENCE [LARGE SCALE GENOMIC DNA]</scope>
    <source>
        <strain evidence="7 8">253</strain>
    </source>
</reference>